<evidence type="ECO:0000313" key="8">
    <source>
        <dbReference type="Proteomes" id="UP000292082"/>
    </source>
</evidence>
<reference evidence="7 8" key="1">
    <citation type="submission" date="2019-01" db="EMBL/GenBank/DDBJ databases">
        <title>Draft genome sequences of three monokaryotic isolates of the white-rot basidiomycete fungus Dichomitus squalens.</title>
        <authorList>
            <consortium name="DOE Joint Genome Institute"/>
            <person name="Lopez S.C."/>
            <person name="Andreopoulos B."/>
            <person name="Pangilinan J."/>
            <person name="Lipzen A."/>
            <person name="Riley R."/>
            <person name="Ahrendt S."/>
            <person name="Ng V."/>
            <person name="Barry K."/>
            <person name="Daum C."/>
            <person name="Grigoriev I.V."/>
            <person name="Hilden K.S."/>
            <person name="Makela M.R."/>
            <person name="de Vries R.P."/>
        </authorList>
    </citation>
    <scope>NUCLEOTIDE SEQUENCE [LARGE SCALE GENOMIC DNA]</scope>
    <source>
        <strain evidence="7 8">CBS 464.89</strain>
    </source>
</reference>
<dbReference type="PANTHER" id="PTHR35201">
    <property type="entry name" value="TERPENE SYNTHASE"/>
    <property type="match status" value="1"/>
</dbReference>
<dbReference type="GO" id="GO:0008299">
    <property type="term" value="P:isoprenoid biosynthetic process"/>
    <property type="evidence" value="ECO:0007669"/>
    <property type="project" value="UniProtKB-ARBA"/>
</dbReference>
<accession>A0A4V2K7A8</accession>
<evidence type="ECO:0000256" key="1">
    <source>
        <dbReference type="ARBA" id="ARBA00001946"/>
    </source>
</evidence>
<dbReference type="Proteomes" id="UP000292082">
    <property type="component" value="Unassembled WGS sequence"/>
</dbReference>
<dbReference type="GO" id="GO:0010333">
    <property type="term" value="F:terpene synthase activity"/>
    <property type="evidence" value="ECO:0007669"/>
    <property type="project" value="InterPro"/>
</dbReference>
<comment type="cofactor">
    <cofactor evidence="1 6">
        <name>Mg(2+)</name>
        <dbReference type="ChEBI" id="CHEBI:18420"/>
    </cofactor>
</comment>
<dbReference type="InterPro" id="IPR008949">
    <property type="entry name" value="Isoprenoid_synthase_dom_sf"/>
</dbReference>
<comment type="similarity">
    <text evidence="2 6">Belongs to the terpene synthase family.</text>
</comment>
<dbReference type="EC" id="4.2.3.-" evidence="6"/>
<dbReference type="SUPFAM" id="SSF48576">
    <property type="entry name" value="Terpenoid synthases"/>
    <property type="match status" value="1"/>
</dbReference>
<dbReference type="Gene3D" id="1.10.600.10">
    <property type="entry name" value="Farnesyl Diphosphate Synthase"/>
    <property type="match status" value="1"/>
</dbReference>
<dbReference type="InterPro" id="IPR034686">
    <property type="entry name" value="Terpene_cyclase-like_2"/>
</dbReference>
<dbReference type="PANTHER" id="PTHR35201:SF4">
    <property type="entry name" value="BETA-PINACENE SYNTHASE-RELATED"/>
    <property type="match status" value="1"/>
</dbReference>
<proteinExistence type="inferred from homology"/>
<evidence type="ECO:0000313" key="7">
    <source>
        <dbReference type="EMBL" id="TBU55418.1"/>
    </source>
</evidence>
<keyword evidence="5 6" id="KW-0456">Lyase</keyword>
<organism evidence="7 8">
    <name type="scientific">Dichomitus squalens</name>
    <dbReference type="NCBI Taxonomy" id="114155"/>
    <lineage>
        <taxon>Eukaryota</taxon>
        <taxon>Fungi</taxon>
        <taxon>Dikarya</taxon>
        <taxon>Basidiomycota</taxon>
        <taxon>Agaricomycotina</taxon>
        <taxon>Agaricomycetes</taxon>
        <taxon>Polyporales</taxon>
        <taxon>Polyporaceae</taxon>
        <taxon>Dichomitus</taxon>
    </lineage>
</organism>
<gene>
    <name evidence="7" type="ORF">BD310DRAFT_960862</name>
</gene>
<dbReference type="EMBL" id="ML145169">
    <property type="protein sequence ID" value="TBU55418.1"/>
    <property type="molecule type" value="Genomic_DNA"/>
</dbReference>
<evidence type="ECO:0000256" key="4">
    <source>
        <dbReference type="ARBA" id="ARBA00022842"/>
    </source>
</evidence>
<protein>
    <recommendedName>
        <fullName evidence="6">Terpene synthase</fullName>
        <ecNumber evidence="6">4.2.3.-</ecNumber>
    </recommendedName>
</protein>
<dbReference type="GO" id="GO:0046872">
    <property type="term" value="F:metal ion binding"/>
    <property type="evidence" value="ECO:0007669"/>
    <property type="project" value="UniProtKB-KW"/>
</dbReference>
<sequence>MEVTYPPKTFHLPETMAGWPLPRRLNVFYGNVSYESANWIRDFHAFSSTAQRAFDKCNFGLLAALAYPTQSRDQYRSACDLMNLFFVFDEYTDALNEAGTQTLAEISMDAMINPPKPRPEKESVVGEISRQFWNRVIEHATPTCQARLRWSWERFVYSVVEQARDREGGRLRTVEEHMAIRRLTIGAEPCYALAEMELEIPREVYDHPVVHGLRADITDIIIYDNDLASYKKEQASGDDLHNIITITMHENNLDLDGALQWVAARHKERFNHALATWPRALSLTFSPQVDRDLACYLDHLMNWPRANDCWNFENGRYFGTEGLQIQKHRAVMLLQKRSVMK</sequence>
<evidence type="ECO:0000256" key="2">
    <source>
        <dbReference type="ARBA" id="ARBA00006333"/>
    </source>
</evidence>
<keyword evidence="4 6" id="KW-0460">Magnesium</keyword>
<evidence type="ECO:0000256" key="3">
    <source>
        <dbReference type="ARBA" id="ARBA00022723"/>
    </source>
</evidence>
<dbReference type="AlphaFoldDB" id="A0A4V2K7A8"/>
<dbReference type="SFLD" id="SFLDG01020">
    <property type="entry name" value="Terpene_Cyclase_Like_2"/>
    <property type="match status" value="1"/>
</dbReference>
<evidence type="ECO:0000256" key="5">
    <source>
        <dbReference type="ARBA" id="ARBA00023239"/>
    </source>
</evidence>
<dbReference type="Pfam" id="PF19086">
    <property type="entry name" value="Terpene_syn_C_2"/>
    <property type="match status" value="1"/>
</dbReference>
<keyword evidence="3 6" id="KW-0479">Metal-binding</keyword>
<name>A0A4V2K7A8_9APHY</name>
<evidence type="ECO:0000256" key="6">
    <source>
        <dbReference type="RuleBase" id="RU366034"/>
    </source>
</evidence>
<keyword evidence="8" id="KW-1185">Reference proteome</keyword>
<dbReference type="SFLD" id="SFLDS00005">
    <property type="entry name" value="Isoprenoid_Synthase_Type_I"/>
    <property type="match status" value="1"/>
</dbReference>